<dbReference type="Proteomes" id="UP001596957">
    <property type="component" value="Unassembled WGS sequence"/>
</dbReference>
<evidence type="ECO:0000313" key="1">
    <source>
        <dbReference type="EMBL" id="MFD0287733.1"/>
    </source>
</evidence>
<keyword evidence="2" id="KW-1185">Reference proteome</keyword>
<organism evidence="1 2">
    <name type="scientific">Streptomyces lutosisoli</name>
    <dbReference type="NCBI Taxonomy" id="2665721"/>
    <lineage>
        <taxon>Bacteria</taxon>
        <taxon>Bacillati</taxon>
        <taxon>Actinomycetota</taxon>
        <taxon>Actinomycetes</taxon>
        <taxon>Kitasatosporales</taxon>
        <taxon>Streptomycetaceae</taxon>
        <taxon>Streptomyces</taxon>
    </lineage>
</organism>
<name>A0ABW2VWY2_9ACTN</name>
<protein>
    <submittedName>
        <fullName evidence="1">Uncharacterized protein</fullName>
    </submittedName>
</protein>
<reference evidence="2" key="1">
    <citation type="journal article" date="2019" name="Int. J. Syst. Evol. Microbiol.">
        <title>The Global Catalogue of Microorganisms (GCM) 10K type strain sequencing project: providing services to taxonomists for standard genome sequencing and annotation.</title>
        <authorList>
            <consortium name="The Broad Institute Genomics Platform"/>
            <consortium name="The Broad Institute Genome Sequencing Center for Infectious Disease"/>
            <person name="Wu L."/>
            <person name="Ma J."/>
        </authorList>
    </citation>
    <scope>NUCLEOTIDE SEQUENCE [LARGE SCALE GENOMIC DNA]</scope>
    <source>
        <strain evidence="2">CGMCC 4.7198</strain>
    </source>
</reference>
<sequence>MASTTPAPQQPMSDGEARMRVFQIIGSDIYPDAPAAFTGDWHKALKTAAARWTATDD</sequence>
<dbReference type="EMBL" id="JBHTEC010000004">
    <property type="protein sequence ID" value="MFD0287733.1"/>
    <property type="molecule type" value="Genomic_DNA"/>
</dbReference>
<comment type="caution">
    <text evidence="1">The sequence shown here is derived from an EMBL/GenBank/DDBJ whole genome shotgun (WGS) entry which is preliminary data.</text>
</comment>
<evidence type="ECO:0000313" key="2">
    <source>
        <dbReference type="Proteomes" id="UP001596957"/>
    </source>
</evidence>
<gene>
    <name evidence="1" type="ORF">ACFQZP_40140</name>
</gene>
<proteinExistence type="predicted"/>
<dbReference type="RefSeq" id="WP_381255972.1">
    <property type="nucleotide sequence ID" value="NZ_JBHTBI010000014.1"/>
</dbReference>
<accession>A0ABW2VWY2</accession>